<evidence type="ECO:0000256" key="1">
    <source>
        <dbReference type="SAM" id="Phobius"/>
    </source>
</evidence>
<feature type="transmembrane region" description="Helical" evidence="1">
    <location>
        <begin position="129"/>
        <end position="149"/>
    </location>
</feature>
<dbReference type="AlphaFoldDB" id="A0AAF0CG54"/>
<evidence type="ECO:0000313" key="3">
    <source>
        <dbReference type="Proteomes" id="UP001214043"/>
    </source>
</evidence>
<keyword evidence="1" id="KW-1133">Transmembrane helix</keyword>
<dbReference type="KEGG" id="hfl:PUV54_02090"/>
<keyword evidence="1" id="KW-0472">Membrane</keyword>
<feature type="transmembrane region" description="Helical" evidence="1">
    <location>
        <begin position="56"/>
        <end position="74"/>
    </location>
</feature>
<evidence type="ECO:0008006" key="4">
    <source>
        <dbReference type="Google" id="ProtNLM"/>
    </source>
</evidence>
<evidence type="ECO:0000313" key="2">
    <source>
        <dbReference type="EMBL" id="WDI31979.1"/>
    </source>
</evidence>
<keyword evidence="1" id="KW-0812">Transmembrane</keyword>
<gene>
    <name evidence="2" type="ORF">PUV54_02090</name>
</gene>
<name>A0AAF0CG54_9PROT</name>
<keyword evidence="3" id="KW-1185">Reference proteome</keyword>
<feature type="transmembrane region" description="Helical" evidence="1">
    <location>
        <begin position="12"/>
        <end position="36"/>
    </location>
</feature>
<dbReference type="RefSeq" id="WP_274493863.1">
    <property type="nucleotide sequence ID" value="NZ_CP118166.1"/>
</dbReference>
<dbReference type="EMBL" id="CP118166">
    <property type="protein sequence ID" value="WDI31979.1"/>
    <property type="molecule type" value="Genomic_DNA"/>
</dbReference>
<sequence length="158" mass="16817">MTPKFLKLALTAHIISAIGWVGALSAFLVLALAGLVAEDPQTARAAYVANDLITRFAIVPFAFSALITGVIQATGTQWGMFRHYWVLFKIVIAMIAFSVLLMKTASIAYMADAAATLPDDNLRSLKLSLAGHAVGGLLLLLWAAALAVYKPRGQVTDS</sequence>
<reference evidence="2" key="1">
    <citation type="submission" date="2023-02" db="EMBL/GenBank/DDBJ databases">
        <title>Genome sequence of Hyphococcus flavus.</title>
        <authorList>
            <person name="Rong J.-C."/>
            <person name="Zhao Q."/>
            <person name="Yi M."/>
            <person name="Wu J.-Y."/>
        </authorList>
    </citation>
    <scope>NUCLEOTIDE SEQUENCE</scope>
    <source>
        <strain evidence="2">MCCC 1K03223</strain>
    </source>
</reference>
<proteinExistence type="predicted"/>
<organism evidence="2 3">
    <name type="scientific">Hyphococcus flavus</name>
    <dbReference type="NCBI Taxonomy" id="1866326"/>
    <lineage>
        <taxon>Bacteria</taxon>
        <taxon>Pseudomonadati</taxon>
        <taxon>Pseudomonadota</taxon>
        <taxon>Alphaproteobacteria</taxon>
        <taxon>Parvularculales</taxon>
        <taxon>Parvularculaceae</taxon>
        <taxon>Hyphococcus</taxon>
    </lineage>
</organism>
<protein>
    <recommendedName>
        <fullName evidence="4">DUF2269 domain-containing protein</fullName>
    </recommendedName>
</protein>
<accession>A0AAF0CG54</accession>
<feature type="transmembrane region" description="Helical" evidence="1">
    <location>
        <begin position="86"/>
        <end position="109"/>
    </location>
</feature>
<dbReference type="Proteomes" id="UP001214043">
    <property type="component" value="Chromosome"/>
</dbReference>